<dbReference type="EMBL" id="QRZA01000017">
    <property type="protein sequence ID" value="RGV32836.1"/>
    <property type="molecule type" value="Genomic_DNA"/>
</dbReference>
<dbReference type="Pfam" id="PF16132">
    <property type="entry name" value="DUF4843"/>
    <property type="match status" value="1"/>
</dbReference>
<evidence type="ECO:0000313" key="1">
    <source>
        <dbReference type="EMBL" id="RGV32836.1"/>
    </source>
</evidence>
<reference evidence="3 4" key="1">
    <citation type="submission" date="2018-08" db="EMBL/GenBank/DDBJ databases">
        <title>A genome reference for cultivated species of the human gut microbiota.</title>
        <authorList>
            <person name="Zou Y."/>
            <person name="Xue W."/>
            <person name="Luo G."/>
        </authorList>
    </citation>
    <scope>NUCLEOTIDE SEQUENCE [LARGE SCALE GENOMIC DNA]</scope>
    <source>
        <strain evidence="1 3">AF14-49</strain>
        <strain evidence="2 4">AF34-33</strain>
    </source>
</reference>
<dbReference type="AlphaFoldDB" id="A0A415QG40"/>
<protein>
    <submittedName>
        <fullName evidence="2">DUF4843 domain-containing protein</fullName>
    </submittedName>
</protein>
<gene>
    <name evidence="1" type="ORF">DWW18_12845</name>
    <name evidence="2" type="ORF">DWZ68_12340</name>
</gene>
<organism evidence="2 4">
    <name type="scientific">Butyricimonas virosa</name>
    <dbReference type="NCBI Taxonomy" id="544645"/>
    <lineage>
        <taxon>Bacteria</taxon>
        <taxon>Pseudomonadati</taxon>
        <taxon>Bacteroidota</taxon>
        <taxon>Bacteroidia</taxon>
        <taxon>Bacteroidales</taxon>
        <taxon>Odoribacteraceae</taxon>
        <taxon>Butyricimonas</taxon>
    </lineage>
</organism>
<comment type="caution">
    <text evidence="2">The sequence shown here is derived from an EMBL/GenBank/DDBJ whole genome shotgun (WGS) entry which is preliminary data.</text>
</comment>
<evidence type="ECO:0000313" key="4">
    <source>
        <dbReference type="Proteomes" id="UP000286038"/>
    </source>
</evidence>
<accession>A0A415QG40</accession>
<dbReference type="InterPro" id="IPR032299">
    <property type="entry name" value="DUF4843"/>
</dbReference>
<dbReference type="RefSeq" id="WP_118260848.1">
    <property type="nucleotide sequence ID" value="NZ_CABJDM010000016.1"/>
</dbReference>
<name>A0A415QG40_9BACT</name>
<sequence>MMETIKLLIFCLLLGICINACSRDEIMIFKEEQNSLNFPKYQYLSTTYKYDSLQFSSVFSGGKEVADFYIPIRVAGSVSDQDREYKLRVNPEETYGITENTHYTLETTQLFRAGRYIDSTVLKINVQAVKDDAVEGRIYIELVPNENFVRGLDFYQYMIVNVSGVGLSSQPTLWRTNSLDTYGGTYSSVKAEKFIELNGILEENWKAPNKAILYAYAKKTYEWFENNPTYDNGELVVFKGTIEY</sequence>
<dbReference type="Proteomes" id="UP000283589">
    <property type="component" value="Unassembled WGS sequence"/>
</dbReference>
<evidence type="ECO:0000313" key="3">
    <source>
        <dbReference type="Proteomes" id="UP000283589"/>
    </source>
</evidence>
<evidence type="ECO:0000313" key="2">
    <source>
        <dbReference type="EMBL" id="RHM41900.1"/>
    </source>
</evidence>
<proteinExistence type="predicted"/>
<dbReference type="EMBL" id="QRPV01000016">
    <property type="protein sequence ID" value="RHM41900.1"/>
    <property type="molecule type" value="Genomic_DNA"/>
</dbReference>
<dbReference type="Proteomes" id="UP000286038">
    <property type="component" value="Unassembled WGS sequence"/>
</dbReference>